<evidence type="ECO:0000313" key="1">
    <source>
        <dbReference type="EMBL" id="GAJ41687.1"/>
    </source>
</evidence>
<organism evidence="1 2">
    <name type="scientific">Parageobacillus caldoxylosilyticus NBRC 107762</name>
    <dbReference type="NCBI Taxonomy" id="1220594"/>
    <lineage>
        <taxon>Bacteria</taxon>
        <taxon>Bacillati</taxon>
        <taxon>Bacillota</taxon>
        <taxon>Bacilli</taxon>
        <taxon>Bacillales</taxon>
        <taxon>Anoxybacillaceae</taxon>
        <taxon>Saccharococcus</taxon>
    </lineage>
</organism>
<name>A0A023DK92_9BACL</name>
<proteinExistence type="predicted"/>
<gene>
    <name evidence="1" type="ORF">GCA01S_087_00090</name>
</gene>
<dbReference type="EMBL" id="BAWO01000087">
    <property type="protein sequence ID" value="GAJ41687.1"/>
    <property type="molecule type" value="Genomic_DNA"/>
</dbReference>
<protein>
    <submittedName>
        <fullName evidence="1">Uncharacterized protein</fullName>
    </submittedName>
</protein>
<comment type="caution">
    <text evidence="1">The sequence shown here is derived from an EMBL/GenBank/DDBJ whole genome shotgun (WGS) entry which is preliminary data.</text>
</comment>
<keyword evidence="2" id="KW-1185">Reference proteome</keyword>
<reference evidence="1 2" key="1">
    <citation type="submission" date="2014-04" db="EMBL/GenBank/DDBJ databases">
        <title>Whole genome shotgun sequence of Geobacillus caldoxylosilyticus NBRC 107762.</title>
        <authorList>
            <person name="Hosoyama A."/>
            <person name="Hosoyama Y."/>
            <person name="Katano-Makiyama Y."/>
            <person name="Tsuchikane K."/>
            <person name="Ohji S."/>
            <person name="Ichikawa N."/>
            <person name="Yamazoe A."/>
            <person name="Fujita N."/>
        </authorList>
    </citation>
    <scope>NUCLEOTIDE SEQUENCE [LARGE SCALE GENOMIC DNA]</scope>
    <source>
        <strain evidence="1 2">NBRC 107762</strain>
    </source>
</reference>
<dbReference type="AlphaFoldDB" id="A0A023DK92"/>
<sequence>MVHLQVETDKSLEEILQVLEITPTKDIKVETQNWGDTFVHDMTFNKTFDDSNLTVLPNE</sequence>
<evidence type="ECO:0000313" key="2">
    <source>
        <dbReference type="Proteomes" id="UP000023561"/>
    </source>
</evidence>
<dbReference type="Proteomes" id="UP000023561">
    <property type="component" value="Unassembled WGS sequence"/>
</dbReference>
<accession>A0A023DK92</accession>